<dbReference type="AlphaFoldDB" id="A0AAV1AMY5"/>
<dbReference type="Pfam" id="PF12146">
    <property type="entry name" value="Hydrolase_4"/>
    <property type="match status" value="1"/>
</dbReference>
<dbReference type="Gene3D" id="3.40.50.1820">
    <property type="entry name" value="alpha/beta hydrolase"/>
    <property type="match status" value="1"/>
</dbReference>
<dbReference type="SUPFAM" id="SSF53474">
    <property type="entry name" value="alpha/beta-Hydrolases"/>
    <property type="match status" value="1"/>
</dbReference>
<dbReference type="EMBL" id="OX451739">
    <property type="protein sequence ID" value="CAI8611048.1"/>
    <property type="molecule type" value="Genomic_DNA"/>
</dbReference>
<keyword evidence="3" id="KW-1185">Reference proteome</keyword>
<gene>
    <name evidence="2" type="ORF">VFH_IV210560</name>
</gene>
<accession>A0AAV1AMY5</accession>
<name>A0AAV1AMY5_VICFA</name>
<organism evidence="2 3">
    <name type="scientific">Vicia faba</name>
    <name type="common">Broad bean</name>
    <name type="synonym">Faba vulgaris</name>
    <dbReference type="NCBI Taxonomy" id="3906"/>
    <lineage>
        <taxon>Eukaryota</taxon>
        <taxon>Viridiplantae</taxon>
        <taxon>Streptophyta</taxon>
        <taxon>Embryophyta</taxon>
        <taxon>Tracheophyta</taxon>
        <taxon>Spermatophyta</taxon>
        <taxon>Magnoliopsida</taxon>
        <taxon>eudicotyledons</taxon>
        <taxon>Gunneridae</taxon>
        <taxon>Pentapetalae</taxon>
        <taxon>rosids</taxon>
        <taxon>fabids</taxon>
        <taxon>Fabales</taxon>
        <taxon>Fabaceae</taxon>
        <taxon>Papilionoideae</taxon>
        <taxon>50 kb inversion clade</taxon>
        <taxon>NPAAA clade</taxon>
        <taxon>Hologalegina</taxon>
        <taxon>IRL clade</taxon>
        <taxon>Fabeae</taxon>
        <taxon>Vicia</taxon>
    </lineage>
</organism>
<dbReference type="InterPro" id="IPR022742">
    <property type="entry name" value="Hydrolase_4"/>
</dbReference>
<protein>
    <recommendedName>
        <fullName evidence="1">Serine aminopeptidase S33 domain-containing protein</fullName>
    </recommendedName>
</protein>
<evidence type="ECO:0000313" key="3">
    <source>
        <dbReference type="Proteomes" id="UP001157006"/>
    </source>
</evidence>
<evidence type="ECO:0000313" key="2">
    <source>
        <dbReference type="EMBL" id="CAI8611048.1"/>
    </source>
</evidence>
<dbReference type="GO" id="GO:0005829">
    <property type="term" value="C:cytosol"/>
    <property type="evidence" value="ECO:0007669"/>
    <property type="project" value="TreeGrafter"/>
</dbReference>
<reference evidence="2 3" key="1">
    <citation type="submission" date="2023-01" db="EMBL/GenBank/DDBJ databases">
        <authorList>
            <person name="Kreplak J."/>
        </authorList>
    </citation>
    <scope>NUCLEOTIDE SEQUENCE [LARGE SCALE GENOMIC DNA]</scope>
</reference>
<dbReference type="PANTHER" id="PTHR42886:SF49">
    <property type="entry name" value="BAAT_ACYL-COA THIOESTER HYDROLASE CARBOXY-TERMINAL PROTEIN"/>
    <property type="match status" value="1"/>
</dbReference>
<dbReference type="PANTHER" id="PTHR42886">
    <property type="entry name" value="RE40534P-RELATED"/>
    <property type="match status" value="1"/>
</dbReference>
<proteinExistence type="predicted"/>
<evidence type="ECO:0000259" key="1">
    <source>
        <dbReference type="Pfam" id="PF12146"/>
    </source>
</evidence>
<dbReference type="InterPro" id="IPR029058">
    <property type="entry name" value="AB_hydrolase_fold"/>
</dbReference>
<dbReference type="Proteomes" id="UP001157006">
    <property type="component" value="Chromosome 4"/>
</dbReference>
<feature type="domain" description="Serine aminopeptidase S33" evidence="1">
    <location>
        <begin position="34"/>
        <end position="241"/>
    </location>
</feature>
<sequence length="266" mass="29714">MAQTSQNPPFQQKKVIIPNKCGNKLVGILHEAGTKDIVILCHGLRASKEDIIMTQLAAALENAGISSFRFDFTGNGEGEGSFEFGIYWREVDDIHSVAQYFHEANRRVVAIIGHSKGASAVLLYASKYHDIKTVANLSGRYDLKAGLENLLGKNFMERIRKEGFIELKTKSGSVDYRVTEESLKDRLSIDMHETCMQIDKECKFLTVHGDADAIIPVGDAFEFAKILPNHKLHIVEGADHLYTHHLPELASIVLDFVKETFAKEQV</sequence>
<dbReference type="FunFam" id="3.40.50.1820:FF:000170">
    <property type="entry name" value="Alpha/beta-Hydrolases superfamily protein"/>
    <property type="match status" value="1"/>
</dbReference>